<dbReference type="PROSITE" id="PS52041">
    <property type="entry name" value="TOPO_IIB"/>
    <property type="match status" value="1"/>
</dbReference>
<dbReference type="GO" id="GO:0005524">
    <property type="term" value="F:ATP binding"/>
    <property type="evidence" value="ECO:0007669"/>
    <property type="project" value="InterPro"/>
</dbReference>
<feature type="compositionally biased region" description="Polar residues" evidence="11">
    <location>
        <begin position="326"/>
        <end position="335"/>
    </location>
</feature>
<comment type="similarity">
    <text evidence="3 10">Belongs to the TOP6A family.</text>
</comment>
<keyword evidence="8 10" id="KW-0238">DNA-binding</keyword>
<evidence type="ECO:0000256" key="5">
    <source>
        <dbReference type="ARBA" id="ARBA00022723"/>
    </source>
</evidence>
<evidence type="ECO:0000256" key="4">
    <source>
        <dbReference type="ARBA" id="ARBA00012895"/>
    </source>
</evidence>
<evidence type="ECO:0000256" key="10">
    <source>
        <dbReference type="PROSITE-ProRule" id="PRU01385"/>
    </source>
</evidence>
<dbReference type="GO" id="GO:0003918">
    <property type="term" value="F:DNA topoisomerase type II (double strand cut, ATP-hydrolyzing) activity"/>
    <property type="evidence" value="ECO:0007669"/>
    <property type="project" value="UniProtKB-UniRule"/>
</dbReference>
<evidence type="ECO:0000256" key="8">
    <source>
        <dbReference type="ARBA" id="ARBA00023125"/>
    </source>
</evidence>
<dbReference type="Gene3D" id="3.40.1360.10">
    <property type="match status" value="1"/>
</dbReference>
<dbReference type="Pfam" id="PF21180">
    <property type="entry name" value="TOP6A-Spo11_Toprim"/>
    <property type="match status" value="1"/>
</dbReference>
<gene>
    <name evidence="14" type="ORF">KHLLAP_LOCUS6993</name>
</gene>
<evidence type="ECO:0000256" key="6">
    <source>
        <dbReference type="ARBA" id="ARBA00022842"/>
    </source>
</evidence>
<feature type="region of interest" description="Disordered" evidence="11">
    <location>
        <begin position="1"/>
        <end position="26"/>
    </location>
</feature>
<dbReference type="InterPro" id="IPR036078">
    <property type="entry name" value="Spo11/TopoVI_A_sf"/>
</dbReference>
<accession>A0AAI8YJ01</accession>
<evidence type="ECO:0000256" key="3">
    <source>
        <dbReference type="ARBA" id="ARBA00006559"/>
    </source>
</evidence>
<evidence type="ECO:0000259" key="12">
    <source>
        <dbReference type="Pfam" id="PF04406"/>
    </source>
</evidence>
<comment type="caution">
    <text evidence="14">The sequence shown here is derived from an EMBL/GenBank/DDBJ whole genome shotgun (WGS) entry which is preliminary data.</text>
</comment>
<keyword evidence="5" id="KW-0479">Metal-binding</keyword>
<dbReference type="InterPro" id="IPR013049">
    <property type="entry name" value="Spo11/TopoVI_A_N"/>
</dbReference>
<evidence type="ECO:0000256" key="2">
    <source>
        <dbReference type="ARBA" id="ARBA00001946"/>
    </source>
</evidence>
<protein>
    <recommendedName>
        <fullName evidence="4">DNA topoisomerase (ATP-hydrolyzing)</fullName>
        <ecNumber evidence="4">5.6.2.2</ecNumber>
    </recommendedName>
</protein>
<comment type="cofactor">
    <cofactor evidence="2">
        <name>Mg(2+)</name>
        <dbReference type="ChEBI" id="CHEBI:18420"/>
    </cofactor>
</comment>
<feature type="domain" description="Spo11/DNA topoisomerase VI subunit A N-terminal" evidence="12">
    <location>
        <begin position="120"/>
        <end position="179"/>
    </location>
</feature>
<dbReference type="InterPro" id="IPR036388">
    <property type="entry name" value="WH-like_DNA-bd_sf"/>
</dbReference>
<feature type="compositionally biased region" description="Low complexity" evidence="11">
    <location>
        <begin position="1"/>
        <end position="23"/>
    </location>
</feature>
<dbReference type="GO" id="GO:0046872">
    <property type="term" value="F:metal ion binding"/>
    <property type="evidence" value="ECO:0007669"/>
    <property type="project" value="UniProtKB-KW"/>
</dbReference>
<dbReference type="PRINTS" id="PR01550">
    <property type="entry name" value="TOP6AFAMILY"/>
</dbReference>
<dbReference type="GO" id="GO:0003677">
    <property type="term" value="F:DNA binding"/>
    <property type="evidence" value="ECO:0007669"/>
    <property type="project" value="UniProtKB-UniRule"/>
</dbReference>
<dbReference type="PANTHER" id="PTHR10848:SF0">
    <property type="entry name" value="MEIOTIC RECOMBINATION PROTEIN SPO11"/>
    <property type="match status" value="1"/>
</dbReference>
<dbReference type="GO" id="GO:0000228">
    <property type="term" value="C:nuclear chromosome"/>
    <property type="evidence" value="ECO:0007669"/>
    <property type="project" value="TreeGrafter"/>
</dbReference>
<dbReference type="GO" id="GO:0042138">
    <property type="term" value="P:meiotic DNA double-strand break formation"/>
    <property type="evidence" value="ECO:0007669"/>
    <property type="project" value="TreeGrafter"/>
</dbReference>
<proteinExistence type="inferred from homology"/>
<keyword evidence="7 10" id="KW-0799">Topoisomerase</keyword>
<dbReference type="Proteomes" id="UP001295740">
    <property type="component" value="Unassembled WGS sequence"/>
</dbReference>
<keyword evidence="6" id="KW-0460">Magnesium</keyword>
<dbReference type="AlphaFoldDB" id="A0AAI8YJ01"/>
<comment type="catalytic activity">
    <reaction evidence="1 10">
        <text>ATP-dependent breakage, passage and rejoining of double-stranded DNA.</text>
        <dbReference type="EC" id="5.6.2.2"/>
    </reaction>
</comment>
<dbReference type="EC" id="5.6.2.2" evidence="4"/>
<feature type="active site" description="O-(5'-phospho-DNA)-tyrosine intermediate" evidence="10">
    <location>
        <position position="147"/>
    </location>
</feature>
<dbReference type="EMBL" id="CAUWAG010000008">
    <property type="protein sequence ID" value="CAJ2506525.1"/>
    <property type="molecule type" value="Genomic_DNA"/>
</dbReference>
<dbReference type="InterPro" id="IPR002815">
    <property type="entry name" value="Spo11/TopoVI_A"/>
</dbReference>
<evidence type="ECO:0000256" key="9">
    <source>
        <dbReference type="ARBA" id="ARBA00023235"/>
    </source>
</evidence>
<reference evidence="14" key="1">
    <citation type="submission" date="2023-10" db="EMBL/GenBank/DDBJ databases">
        <authorList>
            <person name="Hackl T."/>
        </authorList>
    </citation>
    <scope>NUCLEOTIDE SEQUENCE</scope>
</reference>
<name>A0AAI8YJ01_9PEZI</name>
<feature type="domain" description="Topoisomerase 6 subunit A/Spo11 TOPRIM" evidence="13">
    <location>
        <begin position="220"/>
        <end position="324"/>
    </location>
</feature>
<evidence type="ECO:0000259" key="13">
    <source>
        <dbReference type="Pfam" id="PF21180"/>
    </source>
</evidence>
<dbReference type="SUPFAM" id="SSF56726">
    <property type="entry name" value="DNA topoisomerase IV, alpha subunit"/>
    <property type="match status" value="1"/>
</dbReference>
<dbReference type="Gene3D" id="1.10.10.10">
    <property type="entry name" value="Winged helix-like DNA-binding domain superfamily/Winged helix DNA-binding domain"/>
    <property type="match status" value="1"/>
</dbReference>
<dbReference type="CDD" id="cd00223">
    <property type="entry name" value="TOPRIM_TopoIIB_SPO"/>
    <property type="match status" value="1"/>
</dbReference>
<dbReference type="Pfam" id="PF04406">
    <property type="entry name" value="TP6A_N"/>
    <property type="match status" value="1"/>
</dbReference>
<dbReference type="GO" id="GO:0000706">
    <property type="term" value="P:meiotic DNA double-strand break processing"/>
    <property type="evidence" value="ECO:0007669"/>
    <property type="project" value="TreeGrafter"/>
</dbReference>
<keyword evidence="9 10" id="KW-0413">Isomerase</keyword>
<evidence type="ECO:0000313" key="15">
    <source>
        <dbReference type="Proteomes" id="UP001295740"/>
    </source>
</evidence>
<evidence type="ECO:0000256" key="1">
    <source>
        <dbReference type="ARBA" id="ARBA00000185"/>
    </source>
</evidence>
<feature type="region of interest" description="Disordered" evidence="11">
    <location>
        <begin position="319"/>
        <end position="359"/>
    </location>
</feature>
<keyword evidence="15" id="KW-1185">Reference proteome</keyword>
<dbReference type="GO" id="GO:0007131">
    <property type="term" value="P:reciprocal meiotic recombination"/>
    <property type="evidence" value="ECO:0007669"/>
    <property type="project" value="TreeGrafter"/>
</dbReference>
<dbReference type="PANTHER" id="PTHR10848">
    <property type="entry name" value="MEIOTIC RECOMBINATION PROTEIN SPO11"/>
    <property type="match status" value="1"/>
</dbReference>
<organism evidence="14 15">
    <name type="scientific">Anthostomella pinea</name>
    <dbReference type="NCBI Taxonomy" id="933095"/>
    <lineage>
        <taxon>Eukaryota</taxon>
        <taxon>Fungi</taxon>
        <taxon>Dikarya</taxon>
        <taxon>Ascomycota</taxon>
        <taxon>Pezizomycotina</taxon>
        <taxon>Sordariomycetes</taxon>
        <taxon>Xylariomycetidae</taxon>
        <taxon>Xylariales</taxon>
        <taxon>Xylariaceae</taxon>
        <taxon>Anthostomella</taxon>
    </lineage>
</organism>
<evidence type="ECO:0000256" key="11">
    <source>
        <dbReference type="SAM" id="MobiDB-lite"/>
    </source>
</evidence>
<sequence>MDSSIPSGSGSPAIAPRSHSPSSYRRRGEGIVTFSGDHTQNPRVGAAVSKIEDILEAVVDALKENRLLVIPLRNRQTGNIASVRFPSARGGKRFSRFIVACATTGFYLSPVYSYRLFYCLACLLQILHLSHEALVSGTIITKRSIYYQNPELFGTQHYVDALVDDIAYTFGLGRDALNVVAACKGLVAGKITISIRNGTVHDCSHNHHGILIPDIRAVGEIDATFRGLAASQYFATSSAGPGILVTAKGYPDLATRRFLHVVHSAFPHLPAYALVDFDPHGIAIMRTYKHGSLSLAHEVAVDVPGLSWLGPKSHDIMGRATRYETPPSSQASQASYHPPQYDLGSSSRQWDEPSRGTGPIHAIKSTSSLSASDRKKAVSQLNQIAGDQTGDAYDTELARELQVMLVLNIKAEIQAVDDAGDLTGWLDEKLSDEFAWL</sequence>
<evidence type="ECO:0000313" key="14">
    <source>
        <dbReference type="EMBL" id="CAJ2506525.1"/>
    </source>
</evidence>
<dbReference type="InterPro" id="IPR034136">
    <property type="entry name" value="TOPRIM_Topo6A/Spo11"/>
</dbReference>
<evidence type="ECO:0000256" key="7">
    <source>
        <dbReference type="ARBA" id="ARBA00023029"/>
    </source>
</evidence>